<name>A0A834JSX8_VESPE</name>
<comment type="caution">
    <text evidence="1">The sequence shown here is derived from an EMBL/GenBank/DDBJ whole genome shotgun (WGS) entry which is preliminary data.</text>
</comment>
<organism evidence="1 2">
    <name type="scientific">Vespula pensylvanica</name>
    <name type="common">Western yellow jacket</name>
    <name type="synonym">Wasp</name>
    <dbReference type="NCBI Taxonomy" id="30213"/>
    <lineage>
        <taxon>Eukaryota</taxon>
        <taxon>Metazoa</taxon>
        <taxon>Ecdysozoa</taxon>
        <taxon>Arthropoda</taxon>
        <taxon>Hexapoda</taxon>
        <taxon>Insecta</taxon>
        <taxon>Pterygota</taxon>
        <taxon>Neoptera</taxon>
        <taxon>Endopterygota</taxon>
        <taxon>Hymenoptera</taxon>
        <taxon>Apocrita</taxon>
        <taxon>Aculeata</taxon>
        <taxon>Vespoidea</taxon>
        <taxon>Vespidae</taxon>
        <taxon>Vespinae</taxon>
        <taxon>Vespula</taxon>
    </lineage>
</organism>
<dbReference type="AlphaFoldDB" id="A0A834JSX8"/>
<proteinExistence type="predicted"/>
<dbReference type="EMBL" id="JACSDY010000021">
    <property type="protein sequence ID" value="KAF7394178.1"/>
    <property type="molecule type" value="Genomic_DNA"/>
</dbReference>
<evidence type="ECO:0000313" key="2">
    <source>
        <dbReference type="Proteomes" id="UP000600918"/>
    </source>
</evidence>
<sequence>MLEKEEEEEEEEDTKQAVEFNVTLSEECPERSEMEGAREETEVNKEMLRIATEWKRSTDAACRIRATLA</sequence>
<protein>
    <submittedName>
        <fullName evidence="1">Uncharacterized protein</fullName>
    </submittedName>
</protein>
<reference evidence="1" key="1">
    <citation type="journal article" date="2020" name="G3 (Bethesda)">
        <title>High-Quality Assemblies for Three Invasive Social Wasps from the &lt;i&gt;Vespula&lt;/i&gt; Genus.</title>
        <authorList>
            <person name="Harrop T.W.R."/>
            <person name="Guhlin J."/>
            <person name="McLaughlin G.M."/>
            <person name="Permina E."/>
            <person name="Stockwell P."/>
            <person name="Gilligan J."/>
            <person name="Le Lec M.F."/>
            <person name="Gruber M.A.M."/>
            <person name="Quinn O."/>
            <person name="Lovegrove M."/>
            <person name="Duncan E.J."/>
            <person name="Remnant E.J."/>
            <person name="Van Eeckhoven J."/>
            <person name="Graham B."/>
            <person name="Knapp R.A."/>
            <person name="Langford K.W."/>
            <person name="Kronenberg Z."/>
            <person name="Press M.O."/>
            <person name="Eacker S.M."/>
            <person name="Wilson-Rankin E.E."/>
            <person name="Purcell J."/>
            <person name="Lester P.J."/>
            <person name="Dearden P.K."/>
        </authorList>
    </citation>
    <scope>NUCLEOTIDE SEQUENCE</scope>
    <source>
        <strain evidence="1">Volc-1</strain>
    </source>
</reference>
<gene>
    <name evidence="1" type="ORF">H0235_016773</name>
</gene>
<dbReference type="Proteomes" id="UP000600918">
    <property type="component" value="Unassembled WGS sequence"/>
</dbReference>
<keyword evidence="2" id="KW-1185">Reference proteome</keyword>
<accession>A0A834JSX8</accession>
<evidence type="ECO:0000313" key="1">
    <source>
        <dbReference type="EMBL" id="KAF7394178.1"/>
    </source>
</evidence>